<evidence type="ECO:0000256" key="2">
    <source>
        <dbReference type="SAM" id="SignalP"/>
    </source>
</evidence>
<comment type="caution">
    <text evidence="3">The sequence shown here is derived from an EMBL/GenBank/DDBJ whole genome shotgun (WGS) entry which is preliminary data.</text>
</comment>
<dbReference type="EMBL" id="JAKOGI010000061">
    <property type="protein sequence ID" value="KAJ8446050.1"/>
    <property type="molecule type" value="Genomic_DNA"/>
</dbReference>
<evidence type="ECO:0000256" key="1">
    <source>
        <dbReference type="SAM" id="MobiDB-lite"/>
    </source>
</evidence>
<dbReference type="InterPro" id="IPR008972">
    <property type="entry name" value="Cupredoxin"/>
</dbReference>
<evidence type="ECO:0008006" key="5">
    <source>
        <dbReference type="Google" id="ProtNLM"/>
    </source>
</evidence>
<feature type="signal peptide" evidence="2">
    <location>
        <begin position="1"/>
        <end position="20"/>
    </location>
</feature>
<reference evidence="3" key="1">
    <citation type="submission" date="2022-04" db="EMBL/GenBank/DDBJ databases">
        <title>Carnegiea gigantea Genome sequencing and assembly v2.</title>
        <authorList>
            <person name="Copetti D."/>
            <person name="Sanderson M.J."/>
            <person name="Burquez A."/>
            <person name="Wojciechowski M.F."/>
        </authorList>
    </citation>
    <scope>NUCLEOTIDE SEQUENCE</scope>
    <source>
        <strain evidence="3">SGP5-SGP5p</strain>
        <tissue evidence="3">Aerial part</tissue>
    </source>
</reference>
<keyword evidence="4" id="KW-1185">Reference proteome</keyword>
<sequence>MGVLLLLLSFLFLALERSECATVVVDGVTQWRDPAANIGDTIIFKHKYNYNVYIFRTQDAFNSCNFTQATQLSNPNSATYTWHPSRPGYFYFSFYNGTNKPCQEGQKLAVQVTPHSPPAQPPENPVIPPEIPPPATPGGVVSSSPAYPWPFQPREKASPGPITAAGGESTAAPAMAPMMPEKGGSIPFINSNPAVPLPTGEVDSATIRPLPTSANHAPKGGKMMRLIEGLISLCFVVVVIL</sequence>
<dbReference type="Gene3D" id="2.60.40.420">
    <property type="entry name" value="Cupredoxins - blue copper proteins"/>
    <property type="match status" value="1"/>
</dbReference>
<feature type="chain" id="PRO_5040242536" description="Phytocyanin domain-containing protein" evidence="2">
    <location>
        <begin position="21"/>
        <end position="241"/>
    </location>
</feature>
<dbReference type="Proteomes" id="UP001153076">
    <property type="component" value="Unassembled WGS sequence"/>
</dbReference>
<dbReference type="OrthoDB" id="10259572at2759"/>
<proteinExistence type="predicted"/>
<feature type="compositionally biased region" description="Pro residues" evidence="1">
    <location>
        <begin position="115"/>
        <end position="136"/>
    </location>
</feature>
<organism evidence="3 4">
    <name type="scientific">Carnegiea gigantea</name>
    <dbReference type="NCBI Taxonomy" id="171969"/>
    <lineage>
        <taxon>Eukaryota</taxon>
        <taxon>Viridiplantae</taxon>
        <taxon>Streptophyta</taxon>
        <taxon>Embryophyta</taxon>
        <taxon>Tracheophyta</taxon>
        <taxon>Spermatophyta</taxon>
        <taxon>Magnoliopsida</taxon>
        <taxon>eudicotyledons</taxon>
        <taxon>Gunneridae</taxon>
        <taxon>Pentapetalae</taxon>
        <taxon>Caryophyllales</taxon>
        <taxon>Cactineae</taxon>
        <taxon>Cactaceae</taxon>
        <taxon>Cactoideae</taxon>
        <taxon>Echinocereeae</taxon>
        <taxon>Carnegiea</taxon>
    </lineage>
</organism>
<accession>A0A9Q1KN80</accession>
<name>A0A9Q1KN80_9CARY</name>
<dbReference type="SUPFAM" id="SSF49503">
    <property type="entry name" value="Cupredoxins"/>
    <property type="match status" value="1"/>
</dbReference>
<evidence type="ECO:0000313" key="3">
    <source>
        <dbReference type="EMBL" id="KAJ8446050.1"/>
    </source>
</evidence>
<dbReference type="PANTHER" id="PTHR34662">
    <property type="entry name" value="OS04G0422700 PROTEIN"/>
    <property type="match status" value="1"/>
</dbReference>
<evidence type="ECO:0000313" key="4">
    <source>
        <dbReference type="Proteomes" id="UP001153076"/>
    </source>
</evidence>
<protein>
    <recommendedName>
        <fullName evidence="5">Phytocyanin domain-containing protein</fullName>
    </recommendedName>
</protein>
<feature type="region of interest" description="Disordered" evidence="1">
    <location>
        <begin position="112"/>
        <end position="173"/>
    </location>
</feature>
<dbReference type="AlphaFoldDB" id="A0A9Q1KN80"/>
<dbReference type="PANTHER" id="PTHR34662:SF3">
    <property type="entry name" value="OS04G0422700 PROTEIN"/>
    <property type="match status" value="1"/>
</dbReference>
<gene>
    <name evidence="3" type="ORF">Cgig2_017552</name>
</gene>
<keyword evidence="2" id="KW-0732">Signal</keyword>